<evidence type="ECO:0000256" key="7">
    <source>
        <dbReference type="SAM" id="Phobius"/>
    </source>
</evidence>
<gene>
    <name evidence="9" type="ordered locus">PB2503_03732</name>
</gene>
<dbReference type="GO" id="GO:0005886">
    <property type="term" value="C:plasma membrane"/>
    <property type="evidence" value="ECO:0007669"/>
    <property type="project" value="TreeGrafter"/>
</dbReference>
<dbReference type="EMBL" id="CP002156">
    <property type="protein sequence ID" value="ADM08821.1"/>
    <property type="molecule type" value="Genomic_DNA"/>
</dbReference>
<comment type="subcellular location">
    <subcellularLocation>
        <location evidence="1">Membrane</location>
        <topology evidence="1">Multi-pass membrane protein</topology>
    </subcellularLocation>
</comment>
<evidence type="ECO:0000313" key="10">
    <source>
        <dbReference type="Proteomes" id="UP000001302"/>
    </source>
</evidence>
<keyword evidence="5 7" id="KW-1133">Transmembrane helix</keyword>
<dbReference type="InterPro" id="IPR036721">
    <property type="entry name" value="RCK_C_sf"/>
</dbReference>
<dbReference type="InterPro" id="IPR006037">
    <property type="entry name" value="RCK_C"/>
</dbReference>
<dbReference type="GO" id="GO:0006813">
    <property type="term" value="P:potassium ion transport"/>
    <property type="evidence" value="ECO:0007669"/>
    <property type="project" value="InterPro"/>
</dbReference>
<keyword evidence="2" id="KW-0813">Transport</keyword>
<feature type="transmembrane region" description="Helical" evidence="7">
    <location>
        <begin position="198"/>
        <end position="220"/>
    </location>
</feature>
<feature type="domain" description="RCK C-terminal" evidence="8">
    <location>
        <begin position="233"/>
        <end position="317"/>
    </location>
</feature>
<keyword evidence="10" id="KW-1185">Reference proteome</keyword>
<dbReference type="Proteomes" id="UP000001302">
    <property type="component" value="Chromosome"/>
</dbReference>
<dbReference type="GO" id="GO:0008324">
    <property type="term" value="F:monoatomic cation transmembrane transporter activity"/>
    <property type="evidence" value="ECO:0007669"/>
    <property type="project" value="InterPro"/>
</dbReference>
<dbReference type="KEGG" id="pbr:PB2503_03732"/>
<dbReference type="PROSITE" id="PS51202">
    <property type="entry name" value="RCK_C"/>
    <property type="match status" value="2"/>
</dbReference>
<dbReference type="PANTHER" id="PTHR43652">
    <property type="entry name" value="BASIC AMINO ACID ANTIPORTER YFCC-RELATED"/>
    <property type="match status" value="1"/>
</dbReference>
<organism evidence="9 10">
    <name type="scientific">Parvularcula bermudensis (strain ATCC BAA-594 / HTCC2503 / KCTC 12087)</name>
    <dbReference type="NCBI Taxonomy" id="314260"/>
    <lineage>
        <taxon>Bacteria</taxon>
        <taxon>Pseudomonadati</taxon>
        <taxon>Pseudomonadota</taxon>
        <taxon>Alphaproteobacteria</taxon>
        <taxon>Parvularculales</taxon>
        <taxon>Parvularculaceae</taxon>
        <taxon>Parvularcula</taxon>
    </lineage>
</organism>
<feature type="transmembrane region" description="Helical" evidence="7">
    <location>
        <begin position="48"/>
        <end position="67"/>
    </location>
</feature>
<dbReference type="eggNOG" id="COG0471">
    <property type="taxonomic scope" value="Bacteria"/>
</dbReference>
<evidence type="ECO:0000256" key="5">
    <source>
        <dbReference type="ARBA" id="ARBA00022989"/>
    </source>
</evidence>
<feature type="transmembrane region" description="Helical" evidence="7">
    <location>
        <begin position="474"/>
        <end position="492"/>
    </location>
</feature>
<dbReference type="SUPFAM" id="SSF116726">
    <property type="entry name" value="TrkA C-terminal domain-like"/>
    <property type="match status" value="2"/>
</dbReference>
<dbReference type="InterPro" id="IPR031312">
    <property type="entry name" value="Na/sul_symport_CS"/>
</dbReference>
<dbReference type="HOGENOM" id="CLU_005170_6_1_5"/>
<dbReference type="Pfam" id="PF02080">
    <property type="entry name" value="TrkA_C"/>
    <property type="match status" value="2"/>
</dbReference>
<evidence type="ECO:0000313" key="9">
    <source>
        <dbReference type="EMBL" id="ADM08821.1"/>
    </source>
</evidence>
<feature type="transmembrane region" description="Helical" evidence="7">
    <location>
        <begin position="429"/>
        <end position="462"/>
    </location>
</feature>
<evidence type="ECO:0000256" key="4">
    <source>
        <dbReference type="ARBA" id="ARBA00022737"/>
    </source>
</evidence>
<reference evidence="10" key="1">
    <citation type="submission" date="2010-08" db="EMBL/GenBank/DDBJ databases">
        <title>Genome sequence of Parvularcula bermudensis HTCC2503.</title>
        <authorList>
            <person name="Kang D.-M."/>
            <person name="Oh H.-M."/>
            <person name="Cho J.-C."/>
        </authorList>
    </citation>
    <scope>NUCLEOTIDE SEQUENCE [LARGE SCALE GENOMIC DNA]</scope>
    <source>
        <strain evidence="10">ATCC BAA-594 / HTCC2503 / KCTC 12087</strain>
    </source>
</reference>
<proteinExistence type="predicted"/>
<dbReference type="Pfam" id="PF03600">
    <property type="entry name" value="CitMHS"/>
    <property type="match status" value="1"/>
</dbReference>
<keyword evidence="3 7" id="KW-0812">Transmembrane</keyword>
<dbReference type="InterPro" id="IPR051679">
    <property type="entry name" value="DASS-Related_Transporters"/>
</dbReference>
<reference evidence="9 10" key="2">
    <citation type="journal article" date="2011" name="J. Bacteriol.">
        <title>Complete genome sequence of strain HTCC2503T of Parvularcula bermudensis, the type species of the order "Parvularculales" in the class Alphaproteobacteria.</title>
        <authorList>
            <person name="Oh H.M."/>
            <person name="Kang I."/>
            <person name="Vergin K.L."/>
            <person name="Kang D."/>
            <person name="Rhee K.H."/>
            <person name="Giovannoni S.J."/>
            <person name="Cho J.C."/>
        </authorList>
    </citation>
    <scope>NUCLEOTIDE SEQUENCE [LARGE SCALE GENOMIC DNA]</scope>
    <source>
        <strain evidence="10">ATCC BAA-594 / HTCC2503 / KCTC 12087</strain>
    </source>
</reference>
<dbReference type="AlphaFoldDB" id="E0TE00"/>
<feature type="transmembrane region" description="Helical" evidence="7">
    <location>
        <begin position="531"/>
        <end position="552"/>
    </location>
</feature>
<evidence type="ECO:0000256" key="6">
    <source>
        <dbReference type="ARBA" id="ARBA00023136"/>
    </source>
</evidence>
<evidence type="ECO:0000256" key="3">
    <source>
        <dbReference type="ARBA" id="ARBA00022692"/>
    </source>
</evidence>
<evidence type="ECO:0000259" key="8">
    <source>
        <dbReference type="PROSITE" id="PS51202"/>
    </source>
</evidence>
<feature type="transmembrane region" description="Helical" evidence="7">
    <location>
        <begin position="114"/>
        <end position="134"/>
    </location>
</feature>
<dbReference type="STRING" id="314260.PB2503_03732"/>
<name>E0TE00_PARBH</name>
<feature type="domain" description="RCK C-terminal" evidence="8">
    <location>
        <begin position="327"/>
        <end position="411"/>
    </location>
</feature>
<dbReference type="Gene3D" id="3.30.70.1450">
    <property type="entry name" value="Regulator of K+ conductance, C-terminal domain"/>
    <property type="match status" value="2"/>
</dbReference>
<feature type="transmembrane region" description="Helical" evidence="7">
    <location>
        <begin position="165"/>
        <end position="186"/>
    </location>
</feature>
<feature type="transmembrane region" description="Helical" evidence="7">
    <location>
        <begin position="504"/>
        <end position="525"/>
    </location>
</feature>
<feature type="transmembrane region" description="Helical" evidence="7">
    <location>
        <begin position="73"/>
        <end position="94"/>
    </location>
</feature>
<sequence>MGSSDIRALPTIGRRGLMDSLATHSAMEIGFVLFLVVIVFFGFVRERFPADIVALLAMGALLLTGILSTKEVLAIFSNSAPITIAAMFVLSAALERTGVIDEGGRLVARLAKNASPMIAIIAMMAGVIILSAFINNTPVVVILIPVAISLAKSIGVAPSKLLIPLSFASIFGGTMTLIGTSTNILVDGVAQSGDLAPFGMFEITGAGACLALAGAAYVALVGRFLLPERETLAAILPDIKNRRFLAEIFIPIDSPLVGKSIRETGFSAEKGFSVIDVFRSGQSLRSRLDELALEGGDRIVLRSPVSEMLTLREAGSVAVGAEANTRPSFEPVRTSETVLMEGVIGAQSRLVGRPLTGGGLARLYGVYVLAIHRRGENIGLQRDKIRFDVGDTVLLEGPPKGMRQLFDEGDFNNLTETSERAIKRGQAPIAIAAVLLVMGLAAFEILPIAALAIIAATIVVAVGCLDHQEAYKAIHWDILMLIFGMLALGLAMEKTGAAALIVNNLASLVGGLGPVAILAALYLFTSVMTEIISNNAAAILLTPIAIGLGHQLGIDPRPFVVAVMFAASASFATPIGYQTNTLVYTAGGYRFTDFLKIGLPLNIVMLVVAVLVIPIFWPLTALN</sequence>
<keyword evidence="6 7" id="KW-0472">Membrane</keyword>
<accession>E0TE00</accession>
<dbReference type="PANTHER" id="PTHR43652:SF2">
    <property type="entry name" value="BASIC AMINO ACID ANTIPORTER YFCC-RELATED"/>
    <property type="match status" value="1"/>
</dbReference>
<feature type="transmembrane region" description="Helical" evidence="7">
    <location>
        <begin position="597"/>
        <end position="617"/>
    </location>
</feature>
<feature type="transmembrane region" description="Helical" evidence="7">
    <location>
        <begin position="20"/>
        <end position="41"/>
    </location>
</feature>
<keyword evidence="4" id="KW-0677">Repeat</keyword>
<feature type="transmembrane region" description="Helical" evidence="7">
    <location>
        <begin position="559"/>
        <end position="577"/>
    </location>
</feature>
<evidence type="ECO:0000256" key="1">
    <source>
        <dbReference type="ARBA" id="ARBA00004141"/>
    </source>
</evidence>
<evidence type="ECO:0000256" key="2">
    <source>
        <dbReference type="ARBA" id="ARBA00022448"/>
    </source>
</evidence>
<dbReference type="PROSITE" id="PS01271">
    <property type="entry name" value="NA_SULFATE"/>
    <property type="match status" value="1"/>
</dbReference>
<protein>
    <submittedName>
        <fullName evidence="9">TrkA domain protein</fullName>
    </submittedName>
</protein>
<dbReference type="InterPro" id="IPR004680">
    <property type="entry name" value="Cit_transptr-like_dom"/>
</dbReference>
<dbReference type="CDD" id="cd01115">
    <property type="entry name" value="SLC13_permease"/>
    <property type="match status" value="1"/>
</dbReference>